<dbReference type="AlphaFoldDB" id="A0AAV4T8F6"/>
<protein>
    <submittedName>
        <fullName evidence="2">Uncharacterized protein</fullName>
    </submittedName>
</protein>
<proteinExistence type="predicted"/>
<gene>
    <name evidence="2" type="ORF">CDAR_428451</name>
</gene>
<dbReference type="Proteomes" id="UP001054837">
    <property type="component" value="Unassembled WGS sequence"/>
</dbReference>
<organism evidence="2 3">
    <name type="scientific">Caerostris darwini</name>
    <dbReference type="NCBI Taxonomy" id="1538125"/>
    <lineage>
        <taxon>Eukaryota</taxon>
        <taxon>Metazoa</taxon>
        <taxon>Ecdysozoa</taxon>
        <taxon>Arthropoda</taxon>
        <taxon>Chelicerata</taxon>
        <taxon>Arachnida</taxon>
        <taxon>Araneae</taxon>
        <taxon>Araneomorphae</taxon>
        <taxon>Entelegynae</taxon>
        <taxon>Araneoidea</taxon>
        <taxon>Araneidae</taxon>
        <taxon>Caerostris</taxon>
    </lineage>
</organism>
<evidence type="ECO:0000313" key="2">
    <source>
        <dbReference type="EMBL" id="GIY41707.1"/>
    </source>
</evidence>
<accession>A0AAV4T8F6</accession>
<reference evidence="2 3" key="1">
    <citation type="submission" date="2021-06" db="EMBL/GenBank/DDBJ databases">
        <title>Caerostris darwini draft genome.</title>
        <authorList>
            <person name="Kono N."/>
            <person name="Arakawa K."/>
        </authorList>
    </citation>
    <scope>NUCLEOTIDE SEQUENCE [LARGE SCALE GENOMIC DNA]</scope>
</reference>
<dbReference type="EMBL" id="BPLQ01009100">
    <property type="protein sequence ID" value="GIY41707.1"/>
    <property type="molecule type" value="Genomic_DNA"/>
</dbReference>
<sequence length="133" mass="15190">MSIEWVVRITYKSTKRSAIVVGKEKGKHQSDISDASCEVLLLEECIYDFTQLGEVQFYMYFPTKLSCQTYHNSTLEHEHKKSHPDKRMPAAAVRTSSSPSTGMISTTLIIQKRSVLLRSTCCEKYDSILQMMT</sequence>
<keyword evidence="3" id="KW-1185">Reference proteome</keyword>
<evidence type="ECO:0000313" key="3">
    <source>
        <dbReference type="Proteomes" id="UP001054837"/>
    </source>
</evidence>
<comment type="caution">
    <text evidence="2">The sequence shown here is derived from an EMBL/GenBank/DDBJ whole genome shotgun (WGS) entry which is preliminary data.</text>
</comment>
<feature type="region of interest" description="Disordered" evidence="1">
    <location>
        <begin position="76"/>
        <end position="99"/>
    </location>
</feature>
<name>A0AAV4T8F6_9ARAC</name>
<evidence type="ECO:0000256" key="1">
    <source>
        <dbReference type="SAM" id="MobiDB-lite"/>
    </source>
</evidence>